<dbReference type="GO" id="GO:0005681">
    <property type="term" value="C:spliceosomal complex"/>
    <property type="evidence" value="ECO:0007669"/>
    <property type="project" value="InterPro"/>
</dbReference>
<dbReference type="SUPFAM" id="SSF57667">
    <property type="entry name" value="beta-beta-alpha zinc fingers"/>
    <property type="match status" value="1"/>
</dbReference>
<feature type="domain" description="U1-type" evidence="6">
    <location>
        <begin position="109"/>
        <end position="143"/>
    </location>
</feature>
<evidence type="ECO:0000256" key="4">
    <source>
        <dbReference type="ARBA" id="ARBA00023242"/>
    </source>
</evidence>
<dbReference type="InterPro" id="IPR003604">
    <property type="entry name" value="Matrin/U1-like-C_Znf_C2H2"/>
</dbReference>
<name>A0A438DUK2_VITVI</name>
<dbReference type="AlphaFoldDB" id="A0A438DUK2"/>
<dbReference type="EMBL" id="QGNW01001493">
    <property type="protein sequence ID" value="RVW39177.1"/>
    <property type="molecule type" value="Genomic_DNA"/>
</dbReference>
<dbReference type="GO" id="GO:0000398">
    <property type="term" value="P:mRNA splicing, via spliceosome"/>
    <property type="evidence" value="ECO:0007669"/>
    <property type="project" value="InterPro"/>
</dbReference>
<reference evidence="7 8" key="1">
    <citation type="journal article" date="2018" name="PLoS Genet.">
        <title>Population sequencing reveals clonal diversity and ancestral inbreeding in the grapevine cultivar Chardonnay.</title>
        <authorList>
            <person name="Roach M.J."/>
            <person name="Johnson D.L."/>
            <person name="Bohlmann J."/>
            <person name="van Vuuren H.J."/>
            <person name="Jones S.J."/>
            <person name="Pretorius I.S."/>
            <person name="Schmidt S.A."/>
            <person name="Borneman A.R."/>
        </authorList>
    </citation>
    <scope>NUCLEOTIDE SEQUENCE [LARGE SCALE GENOMIC DNA]</scope>
    <source>
        <strain evidence="8">cv. Chardonnay</strain>
        <tissue evidence="7">Leaf</tissue>
    </source>
</reference>
<organism evidence="7 8">
    <name type="scientific">Vitis vinifera</name>
    <name type="common">Grape</name>
    <dbReference type="NCBI Taxonomy" id="29760"/>
    <lineage>
        <taxon>Eukaryota</taxon>
        <taxon>Viridiplantae</taxon>
        <taxon>Streptophyta</taxon>
        <taxon>Embryophyta</taxon>
        <taxon>Tracheophyta</taxon>
        <taxon>Spermatophyta</taxon>
        <taxon>Magnoliopsida</taxon>
        <taxon>eudicotyledons</taxon>
        <taxon>Gunneridae</taxon>
        <taxon>Pentapetalae</taxon>
        <taxon>rosids</taxon>
        <taxon>Vitales</taxon>
        <taxon>Vitaceae</taxon>
        <taxon>Viteae</taxon>
        <taxon>Vitis</taxon>
    </lineage>
</organism>
<dbReference type="InterPro" id="IPR040107">
    <property type="entry name" value="Snu23"/>
</dbReference>
<evidence type="ECO:0000313" key="8">
    <source>
        <dbReference type="Proteomes" id="UP000288805"/>
    </source>
</evidence>
<gene>
    <name evidence="7" type="primary">Zmat2_1</name>
    <name evidence="7" type="ORF">CK203_078200</name>
</gene>
<dbReference type="Gene3D" id="3.30.160.60">
    <property type="entry name" value="Classic Zinc Finger"/>
    <property type="match status" value="1"/>
</dbReference>
<dbReference type="SMART" id="SM00451">
    <property type="entry name" value="ZnF_U1"/>
    <property type="match status" value="1"/>
</dbReference>
<keyword evidence="2" id="KW-0863">Zinc-finger</keyword>
<accession>A0A438DUK2</accession>
<dbReference type="Pfam" id="PF12874">
    <property type="entry name" value="zf-met"/>
    <property type="match status" value="1"/>
</dbReference>
<evidence type="ECO:0000313" key="7">
    <source>
        <dbReference type="EMBL" id="RVW39177.1"/>
    </source>
</evidence>
<keyword evidence="4" id="KW-0539">Nucleus</keyword>
<evidence type="ECO:0000256" key="3">
    <source>
        <dbReference type="ARBA" id="ARBA00022833"/>
    </source>
</evidence>
<dbReference type="PANTHER" id="PTHR45986">
    <property type="entry name" value="ZINC FINGER MATRIN-TYPE PROTEIN 2"/>
    <property type="match status" value="1"/>
</dbReference>
<dbReference type="GO" id="GO:0003676">
    <property type="term" value="F:nucleic acid binding"/>
    <property type="evidence" value="ECO:0007669"/>
    <property type="project" value="InterPro"/>
</dbReference>
<feature type="region of interest" description="Disordered" evidence="5">
    <location>
        <begin position="172"/>
        <end position="230"/>
    </location>
</feature>
<proteinExistence type="predicted"/>
<dbReference type="GO" id="GO:0008270">
    <property type="term" value="F:zinc ion binding"/>
    <property type="evidence" value="ECO:0007669"/>
    <property type="project" value="UniProtKB-KW"/>
</dbReference>
<sequence length="230" mass="26895">MMSSFFSRMCSQAVGVDNTFRRKFDKEEYLERARKREQEACFAKFSSPFCLFCAAKVPPVQRKPLKHRDYEVDLESRWEKPRLATSLHLCSLIFISLAVVTPIAPLSQQAGYYCSVCECVVKDSANYLDHINGKKHQRALGMSMRVERASLQQVQERFEVLKKRRTPGSFTEQDLDERILKQQQEEEERKRQRRERKKEKKKEKAVEEEPELDPDVAAMMGFGGFRSSKK</sequence>
<evidence type="ECO:0000256" key="2">
    <source>
        <dbReference type="ARBA" id="ARBA00022771"/>
    </source>
</evidence>
<feature type="compositionally biased region" description="Basic and acidic residues" evidence="5">
    <location>
        <begin position="176"/>
        <end position="190"/>
    </location>
</feature>
<evidence type="ECO:0000256" key="1">
    <source>
        <dbReference type="ARBA" id="ARBA00022723"/>
    </source>
</evidence>
<dbReference type="Proteomes" id="UP000288805">
    <property type="component" value="Unassembled WGS sequence"/>
</dbReference>
<dbReference type="FunFam" id="3.30.160.60:FF:000491">
    <property type="entry name" value="zinc finger matrin-type protein 2-like"/>
    <property type="match status" value="1"/>
</dbReference>
<dbReference type="InterPro" id="IPR036236">
    <property type="entry name" value="Znf_C2H2_sf"/>
</dbReference>
<comment type="caution">
    <text evidence="7">The sequence shown here is derived from an EMBL/GenBank/DDBJ whole genome shotgun (WGS) entry which is preliminary data.</text>
</comment>
<keyword evidence="3" id="KW-0862">Zinc</keyword>
<evidence type="ECO:0000256" key="5">
    <source>
        <dbReference type="SAM" id="MobiDB-lite"/>
    </source>
</evidence>
<protein>
    <submittedName>
        <fullName evidence="7">Zinc finger matrin-type protein 2</fullName>
    </submittedName>
</protein>
<evidence type="ECO:0000259" key="6">
    <source>
        <dbReference type="SMART" id="SM00451"/>
    </source>
</evidence>
<dbReference type="InterPro" id="IPR013087">
    <property type="entry name" value="Znf_C2H2_type"/>
</dbReference>
<dbReference type="PANTHER" id="PTHR45986:SF1">
    <property type="entry name" value="ZINC FINGER MATRIN-TYPE PROTEIN 2"/>
    <property type="match status" value="1"/>
</dbReference>
<feature type="compositionally biased region" description="Basic residues" evidence="5">
    <location>
        <begin position="191"/>
        <end position="201"/>
    </location>
</feature>
<keyword evidence="1" id="KW-0479">Metal-binding</keyword>